<dbReference type="RefSeq" id="WP_078761673.1">
    <property type="nucleotide sequence ID" value="NZ_FUWS01000005.1"/>
</dbReference>
<keyword evidence="1" id="KW-0472">Membrane</keyword>
<dbReference type="Proteomes" id="UP000190637">
    <property type="component" value="Unassembled WGS sequence"/>
</dbReference>
<organism evidence="2 3">
    <name type="scientific">Marinactinospora thermotolerans DSM 45154</name>
    <dbReference type="NCBI Taxonomy" id="1122192"/>
    <lineage>
        <taxon>Bacteria</taxon>
        <taxon>Bacillati</taxon>
        <taxon>Actinomycetota</taxon>
        <taxon>Actinomycetes</taxon>
        <taxon>Streptosporangiales</taxon>
        <taxon>Nocardiopsidaceae</taxon>
        <taxon>Marinactinospora</taxon>
    </lineage>
</organism>
<accession>A0A1T4QQV8</accession>
<dbReference type="OrthoDB" id="4478216at2"/>
<evidence type="ECO:0000313" key="2">
    <source>
        <dbReference type="EMBL" id="SKA05871.1"/>
    </source>
</evidence>
<keyword evidence="1" id="KW-1133">Transmembrane helix</keyword>
<evidence type="ECO:0000313" key="3">
    <source>
        <dbReference type="Proteomes" id="UP000190637"/>
    </source>
</evidence>
<feature type="transmembrane region" description="Helical" evidence="1">
    <location>
        <begin position="38"/>
        <end position="58"/>
    </location>
</feature>
<evidence type="ECO:0008006" key="4">
    <source>
        <dbReference type="Google" id="ProtNLM"/>
    </source>
</evidence>
<keyword evidence="3" id="KW-1185">Reference proteome</keyword>
<reference evidence="2 3" key="1">
    <citation type="submission" date="2017-02" db="EMBL/GenBank/DDBJ databases">
        <authorList>
            <person name="Peterson S.W."/>
        </authorList>
    </citation>
    <scope>NUCLEOTIDE SEQUENCE [LARGE SCALE GENOMIC DNA]</scope>
    <source>
        <strain evidence="2 3">DSM 45154</strain>
    </source>
</reference>
<dbReference type="STRING" id="1122192.SAMN02745673_02360"/>
<evidence type="ECO:0000256" key="1">
    <source>
        <dbReference type="SAM" id="Phobius"/>
    </source>
</evidence>
<dbReference type="EMBL" id="FUWS01000005">
    <property type="protein sequence ID" value="SKA05871.1"/>
    <property type="molecule type" value="Genomic_DNA"/>
</dbReference>
<protein>
    <recommendedName>
        <fullName evidence="4">TrbC/VIRB2 family protein</fullName>
    </recommendedName>
</protein>
<gene>
    <name evidence="2" type="ORF">SAMN02745673_02360</name>
</gene>
<sequence>MDFLPLHTIEVTTQFVAALVPNPGADLPDEVDNSLNTIFGWAKGVIVVLGVIGILFSAGRMALGKMGRTDLAADGIGSLVWVVFGLSLMMVAIPIVLGFV</sequence>
<feature type="transmembrane region" description="Helical" evidence="1">
    <location>
        <begin position="79"/>
        <end position="99"/>
    </location>
</feature>
<proteinExistence type="predicted"/>
<name>A0A1T4QQV8_9ACTN</name>
<dbReference type="AlphaFoldDB" id="A0A1T4QQV8"/>
<keyword evidence="1" id="KW-0812">Transmembrane</keyword>